<name>A0A317QFC2_9ACTN</name>
<keyword evidence="2" id="KW-0812">Transmembrane</keyword>
<accession>A0A317QFC2</accession>
<dbReference type="Proteomes" id="UP000246661">
    <property type="component" value="Unassembled WGS sequence"/>
</dbReference>
<keyword evidence="2" id="KW-1133">Transmembrane helix</keyword>
<dbReference type="AlphaFoldDB" id="A0A317QFC2"/>
<sequence>MSHGGVSGASTLATDGLSLVATAGFSVPAALLVAAVVMAVVRDRRLAARDRDEADGAHERTGSPAAGRDRRPAG</sequence>
<dbReference type="EMBL" id="QGTX01000001">
    <property type="protein sequence ID" value="PWW21015.1"/>
    <property type="molecule type" value="Genomic_DNA"/>
</dbReference>
<keyword evidence="4" id="KW-1185">Reference proteome</keyword>
<reference evidence="4" key="1">
    <citation type="submission" date="2018-05" db="EMBL/GenBank/DDBJ databases">
        <authorList>
            <person name="Klenk H.-P."/>
            <person name="Huntemann M."/>
            <person name="Clum A."/>
            <person name="Pillay M."/>
            <person name="Palaniappan K."/>
            <person name="Varghese N."/>
            <person name="Mikhailova N."/>
            <person name="Stamatis D."/>
            <person name="Reddy T."/>
            <person name="Daum C."/>
            <person name="Shapiro N."/>
            <person name="Ivanova N."/>
            <person name="Kyrpides N."/>
            <person name="Woyke T."/>
        </authorList>
    </citation>
    <scope>NUCLEOTIDE SEQUENCE [LARGE SCALE GENOMIC DNA]</scope>
    <source>
        <strain evidence="4">DSM 45417</strain>
    </source>
</reference>
<protein>
    <submittedName>
        <fullName evidence="3">Uncharacterized protein</fullName>
    </submittedName>
</protein>
<proteinExistence type="predicted"/>
<gene>
    <name evidence="3" type="ORF">JD79_00141</name>
</gene>
<comment type="caution">
    <text evidence="3">The sequence shown here is derived from an EMBL/GenBank/DDBJ whole genome shotgun (WGS) entry which is preliminary data.</text>
</comment>
<feature type="transmembrane region" description="Helical" evidence="2">
    <location>
        <begin position="20"/>
        <end position="41"/>
    </location>
</feature>
<evidence type="ECO:0000313" key="3">
    <source>
        <dbReference type="EMBL" id="PWW21015.1"/>
    </source>
</evidence>
<keyword evidence="2" id="KW-0472">Membrane</keyword>
<evidence type="ECO:0000256" key="1">
    <source>
        <dbReference type="SAM" id="MobiDB-lite"/>
    </source>
</evidence>
<feature type="region of interest" description="Disordered" evidence="1">
    <location>
        <begin position="47"/>
        <end position="74"/>
    </location>
</feature>
<evidence type="ECO:0000256" key="2">
    <source>
        <dbReference type="SAM" id="Phobius"/>
    </source>
</evidence>
<organism evidence="3 4">
    <name type="scientific">Geodermatophilus normandii</name>
    <dbReference type="NCBI Taxonomy" id="1137989"/>
    <lineage>
        <taxon>Bacteria</taxon>
        <taxon>Bacillati</taxon>
        <taxon>Actinomycetota</taxon>
        <taxon>Actinomycetes</taxon>
        <taxon>Geodermatophilales</taxon>
        <taxon>Geodermatophilaceae</taxon>
        <taxon>Geodermatophilus</taxon>
    </lineage>
</organism>
<evidence type="ECO:0000313" key="4">
    <source>
        <dbReference type="Proteomes" id="UP000246661"/>
    </source>
</evidence>